<evidence type="ECO:0000256" key="1">
    <source>
        <dbReference type="ARBA" id="ARBA00004123"/>
    </source>
</evidence>
<dbReference type="PROSITE" id="PS50090">
    <property type="entry name" value="MYB_LIKE"/>
    <property type="match status" value="2"/>
</dbReference>
<evidence type="ECO:0000259" key="8">
    <source>
        <dbReference type="PROSITE" id="PS51294"/>
    </source>
</evidence>
<dbReference type="Pfam" id="PF23082">
    <property type="entry name" value="Myb_DNA-binding_2"/>
    <property type="match status" value="1"/>
</dbReference>
<keyword evidence="3" id="KW-0238">DNA-binding</keyword>
<keyword evidence="10" id="KW-1185">Reference proteome</keyword>
<proteinExistence type="predicted"/>
<feature type="domain" description="HTH myb-type" evidence="8">
    <location>
        <begin position="119"/>
        <end position="175"/>
    </location>
</feature>
<dbReference type="Gramene" id="Kaladp0037s0141.1.v1.1">
    <property type="protein sequence ID" value="Kaladp0037s0141.1.v1.1"/>
    <property type="gene ID" value="Kaladp0037s0141.v1.1"/>
</dbReference>
<keyword evidence="5" id="KW-0539">Nucleus</keyword>
<dbReference type="Gene3D" id="1.10.10.60">
    <property type="entry name" value="Homeodomain-like"/>
    <property type="match status" value="2"/>
</dbReference>
<dbReference type="EnsemblPlants" id="Kaladp0037s0141.1.v1.1">
    <property type="protein sequence ID" value="Kaladp0037s0141.1.v1.1"/>
    <property type="gene ID" value="Kaladp0037s0141.v1.1"/>
</dbReference>
<dbReference type="SUPFAM" id="SSF46689">
    <property type="entry name" value="Homeodomain-like"/>
    <property type="match status" value="2"/>
</dbReference>
<keyword evidence="4" id="KW-0804">Transcription</keyword>
<keyword evidence="2" id="KW-0805">Transcription regulation</keyword>
<dbReference type="CDD" id="cd00167">
    <property type="entry name" value="SANT"/>
    <property type="match status" value="2"/>
</dbReference>
<dbReference type="PROSITE" id="PS51294">
    <property type="entry name" value="HTH_MYB"/>
    <property type="match status" value="1"/>
</dbReference>
<dbReference type="PROSITE" id="PS51293">
    <property type="entry name" value="SANT"/>
    <property type="match status" value="2"/>
</dbReference>
<dbReference type="SMART" id="SM00717">
    <property type="entry name" value="SANT"/>
    <property type="match status" value="2"/>
</dbReference>
<dbReference type="OMA" id="VMRQYSK"/>
<evidence type="ECO:0000256" key="2">
    <source>
        <dbReference type="ARBA" id="ARBA00023015"/>
    </source>
</evidence>
<dbReference type="Pfam" id="PF00249">
    <property type="entry name" value="Myb_DNA-binding"/>
    <property type="match status" value="1"/>
</dbReference>
<dbReference type="Gramene" id="Kaladp0037s0141.2.v1.1">
    <property type="protein sequence ID" value="Kaladp0037s0141.2.v1.1"/>
    <property type="gene ID" value="Kaladp0037s0141.v1.1"/>
</dbReference>
<dbReference type="AlphaFoldDB" id="A0A7N0TGW1"/>
<feature type="domain" description="Myb-like" evidence="6">
    <location>
        <begin position="119"/>
        <end position="171"/>
    </location>
</feature>
<feature type="domain" description="SANT" evidence="7">
    <location>
        <begin position="22"/>
        <end position="75"/>
    </location>
</feature>
<evidence type="ECO:0000313" key="10">
    <source>
        <dbReference type="Proteomes" id="UP000594263"/>
    </source>
</evidence>
<dbReference type="Proteomes" id="UP000594263">
    <property type="component" value="Unplaced"/>
</dbReference>
<feature type="domain" description="SANT" evidence="7">
    <location>
        <begin position="127"/>
        <end position="175"/>
    </location>
</feature>
<dbReference type="GO" id="GO:0003677">
    <property type="term" value="F:DNA binding"/>
    <property type="evidence" value="ECO:0007669"/>
    <property type="project" value="UniProtKB-KW"/>
</dbReference>
<reference evidence="9" key="1">
    <citation type="submission" date="2021-01" db="UniProtKB">
        <authorList>
            <consortium name="EnsemblPlants"/>
        </authorList>
    </citation>
    <scope>IDENTIFICATION</scope>
</reference>
<evidence type="ECO:0000256" key="4">
    <source>
        <dbReference type="ARBA" id="ARBA00023163"/>
    </source>
</evidence>
<evidence type="ECO:0000259" key="7">
    <source>
        <dbReference type="PROSITE" id="PS51293"/>
    </source>
</evidence>
<dbReference type="InterPro" id="IPR006447">
    <property type="entry name" value="Myb_dom_plants"/>
</dbReference>
<dbReference type="InterPro" id="IPR001005">
    <property type="entry name" value="SANT/Myb"/>
</dbReference>
<evidence type="ECO:0000313" key="9">
    <source>
        <dbReference type="EnsemblPlants" id="Kaladp0037s0141.1.v1.1"/>
    </source>
</evidence>
<name>A0A7N0TGW1_KALFE</name>
<dbReference type="InterPro" id="IPR009057">
    <property type="entry name" value="Homeodomain-like_sf"/>
</dbReference>
<dbReference type="PANTHER" id="PTHR44042">
    <property type="entry name" value="DUPLICATED HOMEODOMAIN-LIKE SUPERFAMILY PROTEIN-RELATED"/>
    <property type="match status" value="1"/>
</dbReference>
<comment type="subcellular location">
    <subcellularLocation>
        <location evidence="1">Nucleus</location>
    </subcellularLocation>
</comment>
<evidence type="ECO:0000256" key="5">
    <source>
        <dbReference type="ARBA" id="ARBA00023242"/>
    </source>
</evidence>
<feature type="domain" description="Myb-like" evidence="6">
    <location>
        <begin position="27"/>
        <end position="73"/>
    </location>
</feature>
<evidence type="ECO:0000259" key="6">
    <source>
        <dbReference type="PROSITE" id="PS50090"/>
    </source>
</evidence>
<dbReference type="PANTHER" id="PTHR44042:SF6">
    <property type="entry name" value="DUPLICATED HOMEODOMAIN-LIKE SUPERFAMILY PROTEIN"/>
    <property type="match status" value="1"/>
</dbReference>
<evidence type="ECO:0000256" key="3">
    <source>
        <dbReference type="ARBA" id="ARBA00023125"/>
    </source>
</evidence>
<protein>
    <submittedName>
        <fullName evidence="9">Uncharacterized protein</fullName>
    </submittedName>
</protein>
<sequence length="285" mass="32638">MIMETVYQTFQLQDSNWLPQKSHGSYWSREENKLFESALAIYDKNTADRWEKVAQMIPGKSVSDVINQYKELEDDVSYIEAGLVPTPGYLTSSFTLELGDDRDFDALRKKSARARSADHEKRKGVPWTEDEHRRFLMGLLKHGRGDWRSISRNFVGSKTPTQVASHAQKYFLRLNSGMRDKRRPSIHDITTTNITNPPPSDDFRVAAFDQFLMLPPPDKEASDNVVLDWNQHQNASAAALEPDNGNLFVPPAPYENLYATAYHGLQVRPHNPMFEVQSARQRIRG</sequence>
<dbReference type="InterPro" id="IPR017930">
    <property type="entry name" value="Myb_dom"/>
</dbReference>
<dbReference type="NCBIfam" id="TIGR01557">
    <property type="entry name" value="myb_SHAQKYF"/>
    <property type="match status" value="1"/>
</dbReference>
<dbReference type="GO" id="GO:0005634">
    <property type="term" value="C:nucleus"/>
    <property type="evidence" value="ECO:0007669"/>
    <property type="project" value="UniProtKB-SubCell"/>
</dbReference>
<dbReference type="FunFam" id="1.10.10.60:FF:000154">
    <property type="entry name" value="Transcription factor SRM1"/>
    <property type="match status" value="1"/>
</dbReference>
<organism evidence="9 10">
    <name type="scientific">Kalanchoe fedtschenkoi</name>
    <name type="common">Lavender scallops</name>
    <name type="synonym">South American air plant</name>
    <dbReference type="NCBI Taxonomy" id="63787"/>
    <lineage>
        <taxon>Eukaryota</taxon>
        <taxon>Viridiplantae</taxon>
        <taxon>Streptophyta</taxon>
        <taxon>Embryophyta</taxon>
        <taxon>Tracheophyta</taxon>
        <taxon>Spermatophyta</taxon>
        <taxon>Magnoliopsida</taxon>
        <taxon>eudicotyledons</taxon>
        <taxon>Gunneridae</taxon>
        <taxon>Pentapetalae</taxon>
        <taxon>Saxifragales</taxon>
        <taxon>Crassulaceae</taxon>
        <taxon>Kalanchoe</taxon>
    </lineage>
</organism>
<dbReference type="InterPro" id="IPR017884">
    <property type="entry name" value="SANT_dom"/>
</dbReference>
<accession>A0A7N0TGW1</accession>
<dbReference type="FunFam" id="1.10.10.60:FF:000009">
    <property type="entry name" value="transcription factor MYB1R1"/>
    <property type="match status" value="1"/>
</dbReference>
<dbReference type="EnsemblPlants" id="Kaladp0037s0141.2.v1.1">
    <property type="protein sequence ID" value="Kaladp0037s0141.2.v1.1"/>
    <property type="gene ID" value="Kaladp0037s0141.v1.1"/>
</dbReference>